<evidence type="ECO:0000313" key="1">
    <source>
        <dbReference type="EMBL" id="MBB4861132.1"/>
    </source>
</evidence>
<dbReference type="EMBL" id="JACHLR010000066">
    <property type="protein sequence ID" value="MBB4861132.1"/>
    <property type="molecule type" value="Genomic_DNA"/>
</dbReference>
<reference evidence="1 2" key="1">
    <citation type="submission" date="2020-08" db="EMBL/GenBank/DDBJ databases">
        <title>Functional genomics of gut bacteria from endangered species of beetles.</title>
        <authorList>
            <person name="Carlos-Shanley C."/>
        </authorList>
    </citation>
    <scope>NUCLEOTIDE SEQUENCE [LARGE SCALE GENOMIC DNA]</scope>
    <source>
        <strain evidence="1 2">S00245</strain>
    </source>
</reference>
<dbReference type="RefSeq" id="WP_184250899.1">
    <property type="nucleotide sequence ID" value="NZ_JACHLR010000066.1"/>
</dbReference>
<name>A0A7W7KE29_9SPHN</name>
<keyword evidence="2" id="KW-1185">Reference proteome</keyword>
<comment type="caution">
    <text evidence="1">The sequence shown here is derived from an EMBL/GenBank/DDBJ whole genome shotgun (WGS) entry which is preliminary data.</text>
</comment>
<protein>
    <submittedName>
        <fullName evidence="1">Uncharacterized protein</fullName>
    </submittedName>
</protein>
<gene>
    <name evidence="1" type="ORF">HNO88_004486</name>
</gene>
<organism evidence="1 2">
    <name type="scientific">Novosphingobium chloroacetimidivorans</name>
    <dbReference type="NCBI Taxonomy" id="1428314"/>
    <lineage>
        <taxon>Bacteria</taxon>
        <taxon>Pseudomonadati</taxon>
        <taxon>Pseudomonadota</taxon>
        <taxon>Alphaproteobacteria</taxon>
        <taxon>Sphingomonadales</taxon>
        <taxon>Sphingomonadaceae</taxon>
        <taxon>Novosphingobium</taxon>
    </lineage>
</organism>
<proteinExistence type="predicted"/>
<sequence>MQIPALVTQLRAFRGADQILHELMRVEEGAGDKLSIDGEIVVDGTPAATTHWLERGIATVE</sequence>
<accession>A0A7W7KE29</accession>
<dbReference type="Proteomes" id="UP000555448">
    <property type="component" value="Unassembled WGS sequence"/>
</dbReference>
<evidence type="ECO:0000313" key="2">
    <source>
        <dbReference type="Proteomes" id="UP000555448"/>
    </source>
</evidence>
<dbReference type="AlphaFoldDB" id="A0A7W7KE29"/>